<feature type="transmembrane region" description="Helical" evidence="1">
    <location>
        <begin position="20"/>
        <end position="39"/>
    </location>
</feature>
<dbReference type="Pfam" id="PF12937">
    <property type="entry name" value="F-box-like"/>
    <property type="match status" value="1"/>
</dbReference>
<feature type="domain" description="F-box" evidence="2">
    <location>
        <begin position="15"/>
        <end position="55"/>
    </location>
</feature>
<dbReference type="Gene3D" id="1.20.1280.50">
    <property type="match status" value="1"/>
</dbReference>
<dbReference type="PANTHER" id="PTHR38926:SF10">
    <property type="entry name" value="F-BOX DOMAIN-CONTAINING PROTEIN"/>
    <property type="match status" value="1"/>
</dbReference>
<dbReference type="InterPro" id="IPR036047">
    <property type="entry name" value="F-box-like_dom_sf"/>
</dbReference>
<accession>A0AAE1JBZ6</accession>
<keyword evidence="4" id="KW-1185">Reference proteome</keyword>
<comment type="caution">
    <text evidence="3">The sequence shown here is derived from an EMBL/GenBank/DDBJ whole genome shotgun (WGS) entry which is preliminary data.</text>
</comment>
<dbReference type="SUPFAM" id="SSF81383">
    <property type="entry name" value="F-box domain"/>
    <property type="match status" value="1"/>
</dbReference>
<dbReference type="PANTHER" id="PTHR38926">
    <property type="entry name" value="F-BOX DOMAIN CONTAINING PROTEIN, EXPRESSED"/>
    <property type="match status" value="1"/>
</dbReference>
<organism evidence="3 4">
    <name type="scientific">Acacia crassicarpa</name>
    <name type="common">northern wattle</name>
    <dbReference type="NCBI Taxonomy" id="499986"/>
    <lineage>
        <taxon>Eukaryota</taxon>
        <taxon>Viridiplantae</taxon>
        <taxon>Streptophyta</taxon>
        <taxon>Embryophyta</taxon>
        <taxon>Tracheophyta</taxon>
        <taxon>Spermatophyta</taxon>
        <taxon>Magnoliopsida</taxon>
        <taxon>eudicotyledons</taxon>
        <taxon>Gunneridae</taxon>
        <taxon>Pentapetalae</taxon>
        <taxon>rosids</taxon>
        <taxon>fabids</taxon>
        <taxon>Fabales</taxon>
        <taxon>Fabaceae</taxon>
        <taxon>Caesalpinioideae</taxon>
        <taxon>mimosoid clade</taxon>
        <taxon>Acacieae</taxon>
        <taxon>Acacia</taxon>
    </lineage>
</organism>
<dbReference type="InterPro" id="IPR032675">
    <property type="entry name" value="LRR_dom_sf"/>
</dbReference>
<keyword evidence="1" id="KW-0472">Membrane</keyword>
<dbReference type="AlphaFoldDB" id="A0AAE1JBZ6"/>
<name>A0AAE1JBZ6_9FABA</name>
<evidence type="ECO:0000259" key="2">
    <source>
        <dbReference type="SMART" id="SM00256"/>
    </source>
</evidence>
<gene>
    <name evidence="3" type="ORF">QN277_023667</name>
</gene>
<reference evidence="3" key="1">
    <citation type="submission" date="2023-10" db="EMBL/GenBank/DDBJ databases">
        <title>Chromosome-level genome of the transformable northern wattle, Acacia crassicarpa.</title>
        <authorList>
            <person name="Massaro I."/>
            <person name="Sinha N.R."/>
            <person name="Poethig S."/>
            <person name="Leichty A.R."/>
        </authorList>
    </citation>
    <scope>NUCLEOTIDE SEQUENCE</scope>
    <source>
        <strain evidence="3">Acra3RX</strain>
        <tissue evidence="3">Leaf</tissue>
    </source>
</reference>
<protein>
    <recommendedName>
        <fullName evidence="2">F-box domain-containing protein</fullName>
    </recommendedName>
</protein>
<evidence type="ECO:0000313" key="3">
    <source>
        <dbReference type="EMBL" id="KAK4266793.1"/>
    </source>
</evidence>
<proteinExistence type="predicted"/>
<evidence type="ECO:0000313" key="4">
    <source>
        <dbReference type="Proteomes" id="UP001293593"/>
    </source>
</evidence>
<evidence type="ECO:0000256" key="1">
    <source>
        <dbReference type="SAM" id="Phobius"/>
    </source>
</evidence>
<dbReference type="Gene3D" id="3.80.10.10">
    <property type="entry name" value="Ribonuclease Inhibitor"/>
    <property type="match status" value="1"/>
</dbReference>
<dbReference type="EMBL" id="JAWXYG010000007">
    <property type="protein sequence ID" value="KAK4266793.1"/>
    <property type="molecule type" value="Genomic_DNA"/>
</dbReference>
<keyword evidence="1" id="KW-0812">Transmembrane</keyword>
<dbReference type="SMART" id="SM00256">
    <property type="entry name" value="FBOX"/>
    <property type="match status" value="1"/>
</dbReference>
<dbReference type="SUPFAM" id="SSF52047">
    <property type="entry name" value="RNI-like"/>
    <property type="match status" value="1"/>
</dbReference>
<keyword evidence="1" id="KW-1133">Transmembrane helix</keyword>
<dbReference type="Proteomes" id="UP001293593">
    <property type="component" value="Unassembled WGS sequence"/>
</dbReference>
<sequence>MENNKESHVRDWKDMDYEVLMRIFMTLNMVDFVAASWVCSSWRKVCRDRVFWNRRALDLTKWSPQLTQSSPRMIRFLKYALYLSGGKIGSLIFSFRLPVRDGILINIARRSPNLRRLVLPGRHLQITEEGIIEAIQLWGGLESITLTDSDIACTFIEAIGNCCRNFFELKITCNFSLKIAQALVRHLPKLRRLSLQATRVNKDALVRAVTQLPALEDLNVSHCFIVGGNRPENIQVFSLQQVPDILAEVVRMPRLINCQVFCAKCELVMAWNMAIERWNPEEQIWREDEIPTLRI</sequence>
<dbReference type="InterPro" id="IPR001810">
    <property type="entry name" value="F-box_dom"/>
</dbReference>